<gene>
    <name evidence="2" type="ORF">SAMN04489711_10141</name>
</gene>
<dbReference type="AlphaFoldDB" id="A0A1I1ZFK6"/>
<dbReference type="InterPro" id="IPR001633">
    <property type="entry name" value="EAL_dom"/>
</dbReference>
<dbReference type="EMBL" id="FONX01000001">
    <property type="protein sequence ID" value="SFE29100.1"/>
    <property type="molecule type" value="Genomic_DNA"/>
</dbReference>
<sequence>MAAYALVDLHNRDHLAVVYGEDFAAAALRALQWRLHLWGGSVATVDHRRFLVALPPLADQAAAAREASALPDARIEAWQQALFAQPFASQGRRALLVVSVDRVQLPAHDYLDGRLPHLQEFEGQGMGVPALPSLPCGWVGRLAYEADMEAALAFHRALTQGRVQLALQPVVSAGASGRASGDDVLYQEALLRVAACAGEPDMSACELVPALERLGLVRLLDWVVLDAVVGQLEADPSLRLGCNLSAQSLVPGTGSWGGIFDRLRKARSVAARLTLEITETAPLPDFGQAVELVKAMRQMGCQIAIDDFGAGYTRLDFVCAVAPQVIKLCGGLVRAASGSRTAADYLQHLAALAGTLSPLVVAEGVGSQDEVLAASLAGVPWLQGRAVAPVTVGQPSIQLILPVGMEQP</sequence>
<dbReference type="Gene3D" id="3.20.20.450">
    <property type="entry name" value="EAL domain"/>
    <property type="match status" value="1"/>
</dbReference>
<feature type="domain" description="EAL" evidence="1">
    <location>
        <begin position="147"/>
        <end position="404"/>
    </location>
</feature>
<organism evidence="2 3">
    <name type="scientific">Paracidovorax wautersii</name>
    <dbReference type="NCBI Taxonomy" id="1177982"/>
    <lineage>
        <taxon>Bacteria</taxon>
        <taxon>Pseudomonadati</taxon>
        <taxon>Pseudomonadota</taxon>
        <taxon>Betaproteobacteria</taxon>
        <taxon>Burkholderiales</taxon>
        <taxon>Comamonadaceae</taxon>
        <taxon>Paracidovorax</taxon>
    </lineage>
</organism>
<dbReference type="SMART" id="SM00052">
    <property type="entry name" value="EAL"/>
    <property type="match status" value="1"/>
</dbReference>
<accession>A0A1I1ZFK6</accession>
<dbReference type="InterPro" id="IPR050706">
    <property type="entry name" value="Cyclic-di-GMP_PDE-like"/>
</dbReference>
<dbReference type="STRING" id="1177982.SAMN04489711_10141"/>
<dbReference type="Pfam" id="PF00563">
    <property type="entry name" value="EAL"/>
    <property type="match status" value="1"/>
</dbReference>
<dbReference type="GO" id="GO:0071111">
    <property type="term" value="F:cyclic-guanylate-specific phosphodiesterase activity"/>
    <property type="evidence" value="ECO:0007669"/>
    <property type="project" value="InterPro"/>
</dbReference>
<reference evidence="3" key="1">
    <citation type="submission" date="2016-10" db="EMBL/GenBank/DDBJ databases">
        <authorList>
            <person name="Varghese N."/>
            <person name="Submissions S."/>
        </authorList>
    </citation>
    <scope>NUCLEOTIDE SEQUENCE [LARGE SCALE GENOMIC DNA]</scope>
    <source>
        <strain evidence="3">DSM 27981</strain>
    </source>
</reference>
<dbReference type="SUPFAM" id="SSF141868">
    <property type="entry name" value="EAL domain-like"/>
    <property type="match status" value="1"/>
</dbReference>
<dbReference type="InterPro" id="IPR035919">
    <property type="entry name" value="EAL_sf"/>
</dbReference>
<dbReference type="PROSITE" id="PS50883">
    <property type="entry name" value="EAL"/>
    <property type="match status" value="1"/>
</dbReference>
<evidence type="ECO:0000259" key="1">
    <source>
        <dbReference type="PROSITE" id="PS50883"/>
    </source>
</evidence>
<dbReference type="CDD" id="cd01948">
    <property type="entry name" value="EAL"/>
    <property type="match status" value="1"/>
</dbReference>
<proteinExistence type="predicted"/>
<dbReference type="Proteomes" id="UP000199119">
    <property type="component" value="Unassembled WGS sequence"/>
</dbReference>
<dbReference type="PANTHER" id="PTHR33121:SF23">
    <property type="entry name" value="CYCLIC DI-GMP PHOSPHODIESTERASE PDEB"/>
    <property type="match status" value="1"/>
</dbReference>
<evidence type="ECO:0000313" key="2">
    <source>
        <dbReference type="EMBL" id="SFE29100.1"/>
    </source>
</evidence>
<name>A0A1I1ZFK6_9BURK</name>
<evidence type="ECO:0000313" key="3">
    <source>
        <dbReference type="Proteomes" id="UP000199119"/>
    </source>
</evidence>
<keyword evidence="3" id="KW-1185">Reference proteome</keyword>
<protein>
    <submittedName>
        <fullName evidence="2">EAL domain, c-di-GMP-specific phosphodiesterase class I (Or its enzymatically inactive variant)</fullName>
    </submittedName>
</protein>
<dbReference type="PANTHER" id="PTHR33121">
    <property type="entry name" value="CYCLIC DI-GMP PHOSPHODIESTERASE PDEF"/>
    <property type="match status" value="1"/>
</dbReference>